<organism evidence="2 3">
    <name type="scientific">Anguilla anguilla</name>
    <name type="common">European freshwater eel</name>
    <name type="synonym">Muraena anguilla</name>
    <dbReference type="NCBI Taxonomy" id="7936"/>
    <lineage>
        <taxon>Eukaryota</taxon>
        <taxon>Metazoa</taxon>
        <taxon>Chordata</taxon>
        <taxon>Craniata</taxon>
        <taxon>Vertebrata</taxon>
        <taxon>Euteleostomi</taxon>
        <taxon>Actinopterygii</taxon>
        <taxon>Neopterygii</taxon>
        <taxon>Teleostei</taxon>
        <taxon>Anguilliformes</taxon>
        <taxon>Anguillidae</taxon>
        <taxon>Anguilla</taxon>
    </lineage>
</organism>
<dbReference type="PANTHER" id="PTHR23220:SF89">
    <property type="entry name" value="INTEGRIN ALPHA-3"/>
    <property type="match status" value="1"/>
</dbReference>
<dbReference type="Proteomes" id="UP001044222">
    <property type="component" value="Chromosome 17"/>
</dbReference>
<dbReference type="PANTHER" id="PTHR23220">
    <property type="entry name" value="INTEGRIN ALPHA"/>
    <property type="match status" value="1"/>
</dbReference>
<sequence>MDGKTKDSFFGLSVALHKQTKGASRYLLLTGAPKEKAQPQLRVNETGAVYSCPITIDPSDCSRMDLVSSVAPNEIVEGMWLGVTVASQKDQWGGRVLACGHRYVKVVGPELSLWRMVGKCYVRGNDLTYDPTD</sequence>
<name>A0A9D3LLH4_ANGAN</name>
<dbReference type="GO" id="GO:0007229">
    <property type="term" value="P:integrin-mediated signaling pathway"/>
    <property type="evidence" value="ECO:0007669"/>
    <property type="project" value="TreeGrafter"/>
</dbReference>
<protein>
    <submittedName>
        <fullName evidence="2">Uncharacterized protein</fullName>
    </submittedName>
</protein>
<evidence type="ECO:0000256" key="1">
    <source>
        <dbReference type="PROSITE-ProRule" id="PRU00803"/>
    </source>
</evidence>
<dbReference type="GO" id="GO:0008305">
    <property type="term" value="C:integrin complex"/>
    <property type="evidence" value="ECO:0007669"/>
    <property type="project" value="TreeGrafter"/>
</dbReference>
<dbReference type="EMBL" id="JAFIRN010000017">
    <property type="protein sequence ID" value="KAG5832387.1"/>
    <property type="molecule type" value="Genomic_DNA"/>
</dbReference>
<feature type="repeat" description="FG-GAP" evidence="1">
    <location>
        <begin position="1"/>
        <end position="61"/>
    </location>
</feature>
<dbReference type="SUPFAM" id="SSF69318">
    <property type="entry name" value="Integrin alpha N-terminal domain"/>
    <property type="match status" value="1"/>
</dbReference>
<keyword evidence="3" id="KW-1185">Reference proteome</keyword>
<dbReference type="GO" id="GO:0098609">
    <property type="term" value="P:cell-cell adhesion"/>
    <property type="evidence" value="ECO:0007669"/>
    <property type="project" value="TreeGrafter"/>
</dbReference>
<evidence type="ECO:0000313" key="2">
    <source>
        <dbReference type="EMBL" id="KAG5832387.1"/>
    </source>
</evidence>
<accession>A0A9D3LLH4</accession>
<dbReference type="GO" id="GO:0007160">
    <property type="term" value="P:cell-matrix adhesion"/>
    <property type="evidence" value="ECO:0007669"/>
    <property type="project" value="TreeGrafter"/>
</dbReference>
<gene>
    <name evidence="2" type="ORF">ANANG_G00290640</name>
</gene>
<proteinExistence type="predicted"/>
<dbReference type="GO" id="GO:0009897">
    <property type="term" value="C:external side of plasma membrane"/>
    <property type="evidence" value="ECO:0007669"/>
    <property type="project" value="TreeGrafter"/>
</dbReference>
<dbReference type="InterPro" id="IPR028994">
    <property type="entry name" value="Integrin_alpha_N"/>
</dbReference>
<dbReference type="AlphaFoldDB" id="A0A9D3LLH4"/>
<evidence type="ECO:0000313" key="3">
    <source>
        <dbReference type="Proteomes" id="UP001044222"/>
    </source>
</evidence>
<comment type="caution">
    <text evidence="2">The sequence shown here is derived from an EMBL/GenBank/DDBJ whole genome shotgun (WGS) entry which is preliminary data.</text>
</comment>
<dbReference type="GO" id="GO:0050900">
    <property type="term" value="P:leukocyte migration"/>
    <property type="evidence" value="ECO:0007669"/>
    <property type="project" value="TreeGrafter"/>
</dbReference>
<dbReference type="PROSITE" id="PS51470">
    <property type="entry name" value="FG_GAP"/>
    <property type="match status" value="1"/>
</dbReference>
<dbReference type="GO" id="GO:0033627">
    <property type="term" value="P:cell adhesion mediated by integrin"/>
    <property type="evidence" value="ECO:0007669"/>
    <property type="project" value="TreeGrafter"/>
</dbReference>
<reference evidence="2" key="1">
    <citation type="submission" date="2021-01" db="EMBL/GenBank/DDBJ databases">
        <title>A chromosome-scale assembly of European eel, Anguilla anguilla.</title>
        <authorList>
            <person name="Henkel C."/>
            <person name="Jong-Raadsen S.A."/>
            <person name="Dufour S."/>
            <person name="Weltzien F.-A."/>
            <person name="Palstra A.P."/>
            <person name="Pelster B."/>
            <person name="Spaink H.P."/>
            <person name="Van Den Thillart G.E."/>
            <person name="Jansen H."/>
            <person name="Zahm M."/>
            <person name="Klopp C."/>
            <person name="Cedric C."/>
            <person name="Louis A."/>
            <person name="Berthelot C."/>
            <person name="Parey E."/>
            <person name="Roest Crollius H."/>
            <person name="Montfort J."/>
            <person name="Robinson-Rechavi M."/>
            <person name="Bucao C."/>
            <person name="Bouchez O."/>
            <person name="Gislard M."/>
            <person name="Lluch J."/>
            <person name="Milhes M."/>
            <person name="Lampietro C."/>
            <person name="Lopez Roques C."/>
            <person name="Donnadieu C."/>
            <person name="Braasch I."/>
            <person name="Desvignes T."/>
            <person name="Postlethwait J."/>
            <person name="Bobe J."/>
            <person name="Guiguen Y."/>
            <person name="Dirks R."/>
        </authorList>
    </citation>
    <scope>NUCLEOTIDE SEQUENCE</scope>
    <source>
        <strain evidence="2">Tag_6206</strain>
        <tissue evidence="2">Liver</tissue>
    </source>
</reference>
<dbReference type="GO" id="GO:0005178">
    <property type="term" value="F:integrin binding"/>
    <property type="evidence" value="ECO:0007669"/>
    <property type="project" value="TreeGrafter"/>
</dbReference>
<dbReference type="Gene3D" id="2.130.10.130">
    <property type="entry name" value="Integrin alpha, N-terminal"/>
    <property type="match status" value="1"/>
</dbReference>
<dbReference type="InterPro" id="IPR013519">
    <property type="entry name" value="Int_alpha_beta-p"/>
</dbReference>